<feature type="transmembrane region" description="Helical" evidence="1">
    <location>
        <begin position="400"/>
        <end position="421"/>
    </location>
</feature>
<keyword evidence="1" id="KW-0812">Transmembrane</keyword>
<feature type="transmembrane region" description="Helical" evidence="1">
    <location>
        <begin position="433"/>
        <end position="454"/>
    </location>
</feature>
<dbReference type="STRING" id="1797785.A3B45_02720"/>
<feature type="transmembrane region" description="Helical" evidence="1">
    <location>
        <begin position="493"/>
        <end position="510"/>
    </location>
</feature>
<name>A0A1F5KSL9_9BACT</name>
<dbReference type="Proteomes" id="UP000178565">
    <property type="component" value="Unassembled WGS sequence"/>
</dbReference>
<evidence type="ECO:0000313" key="3">
    <source>
        <dbReference type="Proteomes" id="UP000178565"/>
    </source>
</evidence>
<comment type="caution">
    <text evidence="2">The sequence shown here is derived from an EMBL/GenBank/DDBJ whole genome shotgun (WGS) entry which is preliminary data.</text>
</comment>
<evidence type="ECO:0000256" key="1">
    <source>
        <dbReference type="SAM" id="Phobius"/>
    </source>
</evidence>
<dbReference type="AlphaFoldDB" id="A0A1F5KSL9"/>
<feature type="transmembrane region" description="Helical" evidence="1">
    <location>
        <begin position="285"/>
        <end position="306"/>
    </location>
</feature>
<organism evidence="2 3">
    <name type="scientific">Candidatus Daviesbacteria bacterium RIFCSPLOWO2_01_FULL_39_12</name>
    <dbReference type="NCBI Taxonomy" id="1797785"/>
    <lineage>
        <taxon>Bacteria</taxon>
        <taxon>Candidatus Daviesiibacteriota</taxon>
    </lineage>
</organism>
<keyword evidence="1" id="KW-1133">Transmembrane helix</keyword>
<dbReference type="EMBL" id="MFDM01000011">
    <property type="protein sequence ID" value="OGE43918.1"/>
    <property type="molecule type" value="Genomic_DNA"/>
</dbReference>
<proteinExistence type="predicted"/>
<feature type="transmembrane region" description="Helical" evidence="1">
    <location>
        <begin position="313"/>
        <end position="332"/>
    </location>
</feature>
<keyword evidence="1" id="KW-0472">Membrane</keyword>
<accession>A0A1F5KSL9</accession>
<protein>
    <submittedName>
        <fullName evidence="2">Uncharacterized protein</fullName>
    </submittedName>
</protein>
<evidence type="ECO:0000313" key="2">
    <source>
        <dbReference type="EMBL" id="OGE43918.1"/>
    </source>
</evidence>
<feature type="transmembrane region" description="Helical" evidence="1">
    <location>
        <begin position="375"/>
        <end position="394"/>
    </location>
</feature>
<reference evidence="2 3" key="1">
    <citation type="journal article" date="2016" name="Nat. Commun.">
        <title>Thousands of microbial genomes shed light on interconnected biogeochemical processes in an aquifer system.</title>
        <authorList>
            <person name="Anantharaman K."/>
            <person name="Brown C.T."/>
            <person name="Hug L.A."/>
            <person name="Sharon I."/>
            <person name="Castelle C.J."/>
            <person name="Probst A.J."/>
            <person name="Thomas B.C."/>
            <person name="Singh A."/>
            <person name="Wilkins M.J."/>
            <person name="Karaoz U."/>
            <person name="Brodie E.L."/>
            <person name="Williams K.H."/>
            <person name="Hubbard S.S."/>
            <person name="Banfield J.F."/>
        </authorList>
    </citation>
    <scope>NUCLEOTIDE SEQUENCE [LARGE SCALE GENOMIC DNA]</scope>
</reference>
<feature type="transmembrane region" description="Helical" evidence="1">
    <location>
        <begin position="161"/>
        <end position="179"/>
    </location>
</feature>
<feature type="transmembrane region" description="Helical" evidence="1">
    <location>
        <begin position="199"/>
        <end position="221"/>
    </location>
</feature>
<sequence>MTAIKISIVVFLLVTSYLLLVPAVSAQTLPATGSAIPATVSPTSPLYTDLLVHNLFHTASCIVAGRSAIGQPCLTYQISQDAQGRIKSIPYLSQTNFSNGILGAESSLLGALYTNPPIRAADYLAVLGEDLGIREAHAQVGGSGNLILNPIVRLWQVSRNISYLFMILVFVIIGLMVMFRQRINPQTVVTAQSAIPGLVIGLILITFSYFLGALLVDIAFVGTNVMGYYFVAAQTAPPPGASPPPTNLVQAASGQNVFSIMGSLMNGIGKDPITKGLDFIYQLPFWPALFIRGFSAALGGFIGSVIGPFAGQFLAVIACALAALGINIALPGVGTVASLGTLSACTNDLTPVAGPIISTAITTALALFAVGNPSAFLGVILWFLAMVVLVYTMFRLILRLINNFLSIIFLVVTAPFHFLAASMPGRQSIATDWILNMLCNVLAFPAVMTVFYFVNYLLGSADTSGSPFNIVSPTGTQITGSNVLPLFGGLDLSFIRILLAFGALVASPAIPEIICRTIGRVGVAGQLIGQEIGANLRGQRYWEEAAERGGAIGRTFGGAYGVFRPERRWEYSPGRDVYIRSRYPSPMEILRSGGEAVPIPEKPASAKEGP</sequence>
<feature type="transmembrane region" description="Helical" evidence="1">
    <location>
        <begin position="352"/>
        <end position="370"/>
    </location>
</feature>
<gene>
    <name evidence="2" type="ORF">A3B45_02720</name>
</gene>